<keyword evidence="2" id="KW-1185">Reference proteome</keyword>
<dbReference type="EMBL" id="CP022187">
    <property type="protein sequence ID" value="AWI74200.1"/>
    <property type="molecule type" value="Genomic_DNA"/>
</dbReference>
<gene>
    <name evidence="1" type="ORF">CEW83_02330</name>
</gene>
<organism evidence="1 2">
    <name type="scientific">Parazoarcus communis</name>
    <dbReference type="NCBI Taxonomy" id="41977"/>
    <lineage>
        <taxon>Bacteria</taxon>
        <taxon>Pseudomonadati</taxon>
        <taxon>Pseudomonadota</taxon>
        <taxon>Betaproteobacteria</taxon>
        <taxon>Rhodocyclales</taxon>
        <taxon>Zoogloeaceae</taxon>
        <taxon>Parazoarcus</taxon>
    </lineage>
</organism>
<dbReference type="RefSeq" id="WP_108947908.1">
    <property type="nucleotide sequence ID" value="NZ_CP022187.1"/>
</dbReference>
<dbReference type="Proteomes" id="UP000244930">
    <property type="component" value="Chromosome"/>
</dbReference>
<dbReference type="KEGG" id="acom:CEW83_02330"/>
<evidence type="ECO:0000313" key="2">
    <source>
        <dbReference type="Proteomes" id="UP000244930"/>
    </source>
</evidence>
<proteinExistence type="predicted"/>
<sequence length="295" mass="32387">MIDLARLSHKQTGLYRKATRKILKRQITGFVDCALRAPRLWIRLRAEPLVRRHIAIDQGWNTAVSGLAGSLAGFAADLDCLLCRGYQNALEVWLEVPELCERYLEHGLLNLTFDFLSIEQIGTSVARERLLSARHHLEVCILQLAAADARASRALDASASIPLLLNAIGRSSVGWPTVGGAVLLLPELMFARYLEHQSESFEVRDPGSSLVSFELVSRGVIFHFDSACVSDDSAQRGGHYVELSASLIEQPGSVVAFMQHVGIQLRRAGVGRSEDAPTLAQLLSPTSLWHGREGT</sequence>
<reference evidence="1 2" key="1">
    <citation type="submission" date="2017-06" db="EMBL/GenBank/DDBJ databases">
        <title>Azoarcus.</title>
        <authorList>
            <person name="Woo J.-H."/>
            <person name="Kim H.-S."/>
        </authorList>
    </citation>
    <scope>NUCLEOTIDE SEQUENCE [LARGE SCALE GENOMIC DNA]</scope>
    <source>
        <strain evidence="1 2">TSPY31</strain>
    </source>
</reference>
<name>A0A2U8GL93_9RHOO</name>
<dbReference type="AlphaFoldDB" id="A0A2U8GL93"/>
<protein>
    <submittedName>
        <fullName evidence="1">Uncharacterized protein</fullName>
    </submittedName>
</protein>
<evidence type="ECO:0000313" key="1">
    <source>
        <dbReference type="EMBL" id="AWI74200.1"/>
    </source>
</evidence>
<accession>A0A2U8GL93</accession>